<reference evidence="7 8" key="1">
    <citation type="submission" date="2018-02" db="EMBL/GenBank/DDBJ databases">
        <title>Draft genome sequences of Elsinoe sp., causing black scab on jojoba.</title>
        <authorList>
            <person name="Stodart B."/>
            <person name="Jeffress S."/>
            <person name="Ash G."/>
            <person name="Arun Chinnappa K."/>
        </authorList>
    </citation>
    <scope>NUCLEOTIDE SEQUENCE [LARGE SCALE GENOMIC DNA]</scope>
    <source>
        <strain evidence="7 8">Hillstone_2</strain>
    </source>
</reference>
<evidence type="ECO:0000256" key="6">
    <source>
        <dbReference type="RuleBase" id="RU000461"/>
    </source>
</evidence>
<sequence>MISLADPDLIDVIYNFKDPWRKSAFYSVADFQLRTSFFGRTTRSSGFSTRSEKEHSSIVGPINKFYKESDILEYEGRVDGVIKELLEKCTGFATSGGLVPFGDWLHYFAWDVIAAMTFTESFGFVRDGRDKEDLINNSISATRYLAVVGQIPFLDRLLGKNLVWPLGPPTLSTAAAFAKKQVDDRLASETTREDSKKIDFLGRFLSLPDSRHMVVSWLMRNVAAGSDSTAILLRSVLYFLSQHPQVQDKLAVELRECFGQGKYGERLNLRYRDLKQLVYLRAVINESLRMHPPVALGLEREVPAGGWKLPDGRYLPCGTLVGINPAIICQHVAIFGEDVDIFRPERWIESPGRYENGNVSGKRLQRMEKVLGFCFGHGKRRCPGRHVALMETYKVVVALIMRFKIHAQGQWSTRNAWFHYQTDFNVTMEMR</sequence>
<dbReference type="InterPro" id="IPR001128">
    <property type="entry name" value="Cyt_P450"/>
</dbReference>
<name>A0A4U7AMX8_9PEZI</name>
<dbReference type="CDD" id="cd11060">
    <property type="entry name" value="CYP57A1-like"/>
    <property type="match status" value="1"/>
</dbReference>
<gene>
    <name evidence="7" type="ORF">C1H76_8577</name>
</gene>
<comment type="similarity">
    <text evidence="2 6">Belongs to the cytochrome P450 family.</text>
</comment>
<evidence type="ECO:0000313" key="8">
    <source>
        <dbReference type="Proteomes" id="UP000308133"/>
    </source>
</evidence>
<feature type="binding site" description="axial binding residue" evidence="5">
    <location>
        <position position="382"/>
    </location>
    <ligand>
        <name>heme</name>
        <dbReference type="ChEBI" id="CHEBI:30413"/>
    </ligand>
    <ligandPart>
        <name>Fe</name>
        <dbReference type="ChEBI" id="CHEBI:18248"/>
    </ligandPart>
</feature>
<dbReference type="Proteomes" id="UP000308133">
    <property type="component" value="Unassembled WGS sequence"/>
</dbReference>
<keyword evidence="4 5" id="KW-0408">Iron</keyword>
<dbReference type="AlphaFoldDB" id="A0A4U7AMX8"/>
<evidence type="ECO:0000313" key="7">
    <source>
        <dbReference type="EMBL" id="TKX19199.1"/>
    </source>
</evidence>
<evidence type="ECO:0000256" key="4">
    <source>
        <dbReference type="ARBA" id="ARBA00023004"/>
    </source>
</evidence>
<dbReference type="PRINTS" id="PR00463">
    <property type="entry name" value="EP450I"/>
</dbReference>
<dbReference type="PROSITE" id="PS00086">
    <property type="entry name" value="CYTOCHROME_P450"/>
    <property type="match status" value="1"/>
</dbReference>
<dbReference type="PRINTS" id="PR00385">
    <property type="entry name" value="P450"/>
</dbReference>
<dbReference type="GO" id="GO:0016705">
    <property type="term" value="F:oxidoreductase activity, acting on paired donors, with incorporation or reduction of molecular oxygen"/>
    <property type="evidence" value="ECO:0007669"/>
    <property type="project" value="InterPro"/>
</dbReference>
<accession>A0A4U7AMX8</accession>
<protein>
    <submittedName>
        <fullName evidence="7">Cytochrome P450 monooxygenase-like protein 46</fullName>
    </submittedName>
</protein>
<dbReference type="SUPFAM" id="SSF48264">
    <property type="entry name" value="Cytochrome P450"/>
    <property type="match status" value="1"/>
</dbReference>
<comment type="cofactor">
    <cofactor evidence="1 5">
        <name>heme</name>
        <dbReference type="ChEBI" id="CHEBI:30413"/>
    </cofactor>
</comment>
<dbReference type="InterPro" id="IPR002401">
    <property type="entry name" value="Cyt_P450_E_grp-I"/>
</dbReference>
<evidence type="ECO:0000256" key="1">
    <source>
        <dbReference type="ARBA" id="ARBA00001971"/>
    </source>
</evidence>
<evidence type="ECO:0000256" key="5">
    <source>
        <dbReference type="PIRSR" id="PIRSR602401-1"/>
    </source>
</evidence>
<comment type="caution">
    <text evidence="7">The sequence shown here is derived from an EMBL/GenBank/DDBJ whole genome shotgun (WGS) entry which is preliminary data.</text>
</comment>
<keyword evidence="6" id="KW-0560">Oxidoreductase</keyword>
<dbReference type="InterPro" id="IPR050121">
    <property type="entry name" value="Cytochrome_P450_monoxygenase"/>
</dbReference>
<dbReference type="InterPro" id="IPR017972">
    <property type="entry name" value="Cyt_P450_CS"/>
</dbReference>
<proteinExistence type="inferred from homology"/>
<dbReference type="PANTHER" id="PTHR24305:SF166">
    <property type="entry name" value="CYTOCHROME P450 12A4, MITOCHONDRIAL-RELATED"/>
    <property type="match status" value="1"/>
</dbReference>
<dbReference type="EMBL" id="PTQR01000117">
    <property type="protein sequence ID" value="TKX19199.1"/>
    <property type="molecule type" value="Genomic_DNA"/>
</dbReference>
<organism evidence="7 8">
    <name type="scientific">Elsinoe australis</name>
    <dbReference type="NCBI Taxonomy" id="40998"/>
    <lineage>
        <taxon>Eukaryota</taxon>
        <taxon>Fungi</taxon>
        <taxon>Dikarya</taxon>
        <taxon>Ascomycota</taxon>
        <taxon>Pezizomycotina</taxon>
        <taxon>Dothideomycetes</taxon>
        <taxon>Dothideomycetidae</taxon>
        <taxon>Myriangiales</taxon>
        <taxon>Elsinoaceae</taxon>
        <taxon>Elsinoe</taxon>
    </lineage>
</organism>
<dbReference type="GO" id="GO:0005506">
    <property type="term" value="F:iron ion binding"/>
    <property type="evidence" value="ECO:0007669"/>
    <property type="project" value="InterPro"/>
</dbReference>
<dbReference type="Pfam" id="PF00067">
    <property type="entry name" value="p450"/>
    <property type="match status" value="1"/>
</dbReference>
<keyword evidence="5 6" id="KW-0349">Heme</keyword>
<evidence type="ECO:0000256" key="3">
    <source>
        <dbReference type="ARBA" id="ARBA00022723"/>
    </source>
</evidence>
<dbReference type="GO" id="GO:0004497">
    <property type="term" value="F:monooxygenase activity"/>
    <property type="evidence" value="ECO:0007669"/>
    <property type="project" value="UniProtKB-KW"/>
</dbReference>
<dbReference type="Gene3D" id="1.10.630.10">
    <property type="entry name" value="Cytochrome P450"/>
    <property type="match status" value="1"/>
</dbReference>
<keyword evidence="3 5" id="KW-0479">Metal-binding</keyword>
<evidence type="ECO:0000256" key="2">
    <source>
        <dbReference type="ARBA" id="ARBA00010617"/>
    </source>
</evidence>
<dbReference type="GO" id="GO:0020037">
    <property type="term" value="F:heme binding"/>
    <property type="evidence" value="ECO:0007669"/>
    <property type="project" value="InterPro"/>
</dbReference>
<keyword evidence="6 7" id="KW-0503">Monooxygenase</keyword>
<dbReference type="InterPro" id="IPR036396">
    <property type="entry name" value="Cyt_P450_sf"/>
</dbReference>
<dbReference type="PANTHER" id="PTHR24305">
    <property type="entry name" value="CYTOCHROME P450"/>
    <property type="match status" value="1"/>
</dbReference>